<evidence type="ECO:0000256" key="1">
    <source>
        <dbReference type="ARBA" id="ARBA00007435"/>
    </source>
</evidence>
<gene>
    <name evidence="4" type="ORF">FM996_08385</name>
</gene>
<comment type="similarity">
    <text evidence="1">Belongs to the UPF0213 family.</text>
</comment>
<evidence type="ECO:0000256" key="2">
    <source>
        <dbReference type="SAM" id="MobiDB-lite"/>
    </source>
</evidence>
<dbReference type="Pfam" id="PF01541">
    <property type="entry name" value="GIY-YIG"/>
    <property type="match status" value="1"/>
</dbReference>
<feature type="region of interest" description="Disordered" evidence="2">
    <location>
        <begin position="95"/>
        <end position="123"/>
    </location>
</feature>
<dbReference type="Gene3D" id="3.40.1440.10">
    <property type="entry name" value="GIY-YIG endonuclease"/>
    <property type="match status" value="1"/>
</dbReference>
<organism evidence="4 5">
    <name type="scientific">Methylosinus sporium</name>
    <dbReference type="NCBI Taxonomy" id="428"/>
    <lineage>
        <taxon>Bacteria</taxon>
        <taxon>Pseudomonadati</taxon>
        <taxon>Pseudomonadota</taxon>
        <taxon>Alphaproteobacteria</taxon>
        <taxon>Hyphomicrobiales</taxon>
        <taxon>Methylocystaceae</taxon>
        <taxon>Methylosinus</taxon>
    </lineage>
</organism>
<dbReference type="RefSeq" id="WP_142862625.1">
    <property type="nucleotide sequence ID" value="NZ_VJMF01000033.1"/>
</dbReference>
<evidence type="ECO:0000313" key="4">
    <source>
        <dbReference type="EMBL" id="TRL35190.1"/>
    </source>
</evidence>
<dbReference type="InterPro" id="IPR035901">
    <property type="entry name" value="GIY-YIG_endonuc_sf"/>
</dbReference>
<reference evidence="4 5" key="1">
    <citation type="submission" date="2019-07" db="EMBL/GenBank/DDBJ databases">
        <title>Ln-dependent methylotrophs.</title>
        <authorList>
            <person name="Tani A."/>
        </authorList>
    </citation>
    <scope>NUCLEOTIDE SEQUENCE [LARGE SCALE GENOMIC DNA]</scope>
    <source>
        <strain evidence="4 5">SM89A</strain>
    </source>
</reference>
<dbReference type="CDD" id="cd10456">
    <property type="entry name" value="GIY-YIG_UPF0213"/>
    <property type="match status" value="1"/>
</dbReference>
<accession>A0A549SZZ4</accession>
<dbReference type="InterPro" id="IPR050190">
    <property type="entry name" value="UPF0213_domain"/>
</dbReference>
<comment type="caution">
    <text evidence="4">The sequence shown here is derived from an EMBL/GenBank/DDBJ whole genome shotgun (WGS) entry which is preliminary data.</text>
</comment>
<dbReference type="SUPFAM" id="SSF82771">
    <property type="entry name" value="GIY-YIG endonuclease"/>
    <property type="match status" value="1"/>
</dbReference>
<dbReference type="PANTHER" id="PTHR34477">
    <property type="entry name" value="UPF0213 PROTEIN YHBQ"/>
    <property type="match status" value="1"/>
</dbReference>
<dbReference type="PANTHER" id="PTHR34477:SF1">
    <property type="entry name" value="UPF0213 PROTEIN YHBQ"/>
    <property type="match status" value="1"/>
</dbReference>
<evidence type="ECO:0000259" key="3">
    <source>
        <dbReference type="PROSITE" id="PS50164"/>
    </source>
</evidence>
<dbReference type="InterPro" id="IPR000305">
    <property type="entry name" value="GIY-YIG_endonuc"/>
</dbReference>
<feature type="domain" description="GIY-YIG" evidence="3">
    <location>
        <begin position="4"/>
        <end position="80"/>
    </location>
</feature>
<sequence length="123" mass="13477">MPIEGATVYILLCADGAYYTGLTRKSVDERVSEHNQGIHEGFTATRLPLRLLWSAHFERVTEAIATERRIKGWSRAKKEALMRGDLDALPGLAARGGKKERRDCGVPSPFETPAAQAPQGKGT</sequence>
<dbReference type="EMBL" id="VJMF01000033">
    <property type="protein sequence ID" value="TRL35190.1"/>
    <property type="molecule type" value="Genomic_DNA"/>
</dbReference>
<dbReference type="PROSITE" id="PS50164">
    <property type="entry name" value="GIY_YIG"/>
    <property type="match status" value="1"/>
</dbReference>
<proteinExistence type="inferred from homology"/>
<dbReference type="Proteomes" id="UP000316781">
    <property type="component" value="Unassembled WGS sequence"/>
</dbReference>
<evidence type="ECO:0000313" key="5">
    <source>
        <dbReference type="Proteomes" id="UP000316781"/>
    </source>
</evidence>
<dbReference type="AlphaFoldDB" id="A0A549SZZ4"/>
<name>A0A549SZZ4_METSR</name>
<protein>
    <submittedName>
        <fullName evidence="4">GIY-YIG nuclease family protein</fullName>
    </submittedName>
</protein>